<feature type="transmembrane region" description="Helical" evidence="1">
    <location>
        <begin position="38"/>
        <end position="58"/>
    </location>
</feature>
<keyword evidence="3" id="KW-1185">Reference proteome</keyword>
<name>A0A834HGQ8_RHOSS</name>
<comment type="caution">
    <text evidence="2">The sequence shown here is derived from an EMBL/GenBank/DDBJ whole genome shotgun (WGS) entry which is preliminary data.</text>
</comment>
<organism evidence="2 3">
    <name type="scientific">Rhododendron simsii</name>
    <name type="common">Sims's rhododendron</name>
    <dbReference type="NCBI Taxonomy" id="118357"/>
    <lineage>
        <taxon>Eukaryota</taxon>
        <taxon>Viridiplantae</taxon>
        <taxon>Streptophyta</taxon>
        <taxon>Embryophyta</taxon>
        <taxon>Tracheophyta</taxon>
        <taxon>Spermatophyta</taxon>
        <taxon>Magnoliopsida</taxon>
        <taxon>eudicotyledons</taxon>
        <taxon>Gunneridae</taxon>
        <taxon>Pentapetalae</taxon>
        <taxon>asterids</taxon>
        <taxon>Ericales</taxon>
        <taxon>Ericaceae</taxon>
        <taxon>Ericoideae</taxon>
        <taxon>Rhodoreae</taxon>
        <taxon>Rhododendron</taxon>
    </lineage>
</organism>
<dbReference type="EMBL" id="WJXA01000001">
    <property type="protein sequence ID" value="KAF7152778.1"/>
    <property type="molecule type" value="Genomic_DNA"/>
</dbReference>
<dbReference type="AlphaFoldDB" id="A0A834HGQ8"/>
<keyword evidence="1" id="KW-0812">Transmembrane</keyword>
<evidence type="ECO:0000256" key="1">
    <source>
        <dbReference type="SAM" id="Phobius"/>
    </source>
</evidence>
<keyword evidence="1" id="KW-0472">Membrane</keyword>
<dbReference type="Proteomes" id="UP000626092">
    <property type="component" value="Unassembled WGS sequence"/>
</dbReference>
<keyword evidence="1" id="KW-1133">Transmembrane helix</keyword>
<proteinExistence type="predicted"/>
<evidence type="ECO:0000313" key="3">
    <source>
        <dbReference type="Proteomes" id="UP000626092"/>
    </source>
</evidence>
<evidence type="ECO:0000313" key="2">
    <source>
        <dbReference type="EMBL" id="KAF7152778.1"/>
    </source>
</evidence>
<reference evidence="2" key="1">
    <citation type="submission" date="2019-11" db="EMBL/GenBank/DDBJ databases">
        <authorList>
            <person name="Liu Y."/>
            <person name="Hou J."/>
            <person name="Li T.-Q."/>
            <person name="Guan C.-H."/>
            <person name="Wu X."/>
            <person name="Wu H.-Z."/>
            <person name="Ling F."/>
            <person name="Zhang R."/>
            <person name="Shi X.-G."/>
            <person name="Ren J.-P."/>
            <person name="Chen E.-F."/>
            <person name="Sun J.-M."/>
        </authorList>
    </citation>
    <scope>NUCLEOTIDE SEQUENCE</scope>
    <source>
        <strain evidence="2">Adult_tree_wgs_1</strain>
        <tissue evidence="2">Leaves</tissue>
    </source>
</reference>
<sequence>MISSQDVRMSDDEDEDDVDDECKCLWAFEHLHAITLPVLKLFGHLCCCITFLLWHYFFASATVTAVYLNMLRLLLPSLWLPVLTAVAVFPAAATVLLLSPVL</sequence>
<protein>
    <recommendedName>
        <fullName evidence="4">Transmembrane protein</fullName>
    </recommendedName>
</protein>
<accession>A0A834HGQ8</accession>
<feature type="transmembrane region" description="Helical" evidence="1">
    <location>
        <begin position="78"/>
        <end position="98"/>
    </location>
</feature>
<evidence type="ECO:0008006" key="4">
    <source>
        <dbReference type="Google" id="ProtNLM"/>
    </source>
</evidence>
<gene>
    <name evidence="2" type="ORF">RHSIM_Rhsim01G0182100</name>
</gene>